<dbReference type="InterPro" id="IPR036761">
    <property type="entry name" value="TTHA0802/YceI-like_sf"/>
</dbReference>
<sequence length="198" mass="22323">MTYINDRVQKTDYLCPEFKTKENMSTVKWSLDTAHSELNFKVKHLMISNVKGSFKDFSVEILGEDFATSKVNAQVKTTSIFTNNEDRDNHLRSADFFDVENFPEMKFEGTSLTKKSDDEFTLVGNLTIKDVTKEVALAVDFGGVSKDPWGNEKLGFSVKGKINRKDFGLNWNAALETGGVLVSEEVKIEGELQFAKQN</sequence>
<dbReference type="Gene3D" id="2.40.128.110">
    <property type="entry name" value="Lipid/polyisoprenoid-binding, YceI-like"/>
    <property type="match status" value="1"/>
</dbReference>
<gene>
    <name evidence="2" type="ORF">CCAN12_460026</name>
</gene>
<accession>A0A0B7H784</accession>
<dbReference type="AlphaFoldDB" id="A0A0B7H784"/>
<protein>
    <recommendedName>
        <fullName evidence="1">Lipid/polyisoprenoid-binding YceI-like domain-containing protein</fullName>
    </recommendedName>
</protein>
<evidence type="ECO:0000259" key="1">
    <source>
        <dbReference type="SMART" id="SM00867"/>
    </source>
</evidence>
<dbReference type="PANTHER" id="PTHR34406:SF1">
    <property type="entry name" value="PROTEIN YCEI"/>
    <property type="match status" value="1"/>
</dbReference>
<organism evidence="2 3">
    <name type="scientific">Capnocytophaga canimorsus</name>
    <dbReference type="NCBI Taxonomy" id="28188"/>
    <lineage>
        <taxon>Bacteria</taxon>
        <taxon>Pseudomonadati</taxon>
        <taxon>Bacteroidota</taxon>
        <taxon>Flavobacteriia</taxon>
        <taxon>Flavobacteriales</taxon>
        <taxon>Flavobacteriaceae</taxon>
        <taxon>Capnocytophaga</taxon>
    </lineage>
</organism>
<feature type="domain" description="Lipid/polyisoprenoid-binding YceI-like" evidence="1">
    <location>
        <begin position="28"/>
        <end position="195"/>
    </location>
</feature>
<evidence type="ECO:0000313" key="3">
    <source>
        <dbReference type="Proteomes" id="UP000044026"/>
    </source>
</evidence>
<dbReference type="SUPFAM" id="SSF101874">
    <property type="entry name" value="YceI-like"/>
    <property type="match status" value="1"/>
</dbReference>
<evidence type="ECO:0000313" key="2">
    <source>
        <dbReference type="EMBL" id="CEN33767.1"/>
    </source>
</evidence>
<dbReference type="PANTHER" id="PTHR34406">
    <property type="entry name" value="PROTEIN YCEI"/>
    <property type="match status" value="1"/>
</dbReference>
<dbReference type="EMBL" id="CDOE01000041">
    <property type="protein sequence ID" value="CEN33767.1"/>
    <property type="molecule type" value="Genomic_DNA"/>
</dbReference>
<dbReference type="SMART" id="SM00867">
    <property type="entry name" value="YceI"/>
    <property type="match status" value="1"/>
</dbReference>
<name>A0A0B7H784_9FLAO</name>
<reference evidence="2 3" key="1">
    <citation type="submission" date="2015-01" db="EMBL/GenBank/DDBJ databases">
        <authorList>
            <person name="Xiang T."/>
            <person name="Song Y."/>
            <person name="Huang L."/>
            <person name="Wang B."/>
            <person name="Wu P."/>
        </authorList>
    </citation>
    <scope>NUCLEOTIDE SEQUENCE [LARGE SCALE GENOMIC DNA]</scope>
    <source>
        <strain evidence="2 3">Cc12</strain>
    </source>
</reference>
<dbReference type="Proteomes" id="UP000044026">
    <property type="component" value="Unassembled WGS sequence"/>
</dbReference>
<proteinExistence type="predicted"/>
<dbReference type="InterPro" id="IPR007372">
    <property type="entry name" value="Lipid/polyisoprenoid-bd_YceI"/>
</dbReference>
<dbReference type="Pfam" id="PF04264">
    <property type="entry name" value="YceI"/>
    <property type="match status" value="1"/>
</dbReference>